<feature type="compositionally biased region" description="Low complexity" evidence="2">
    <location>
        <begin position="1320"/>
        <end position="1337"/>
    </location>
</feature>
<dbReference type="SUPFAM" id="SSF52540">
    <property type="entry name" value="P-loop containing nucleoside triphosphate hydrolases"/>
    <property type="match status" value="1"/>
</dbReference>
<dbReference type="InterPro" id="IPR041679">
    <property type="entry name" value="DNA2/NAM7-like_C"/>
</dbReference>
<reference evidence="6" key="1">
    <citation type="submission" date="2023-12" db="EMBL/GenBank/DDBJ databases">
        <title>Genome assembly of Anisodus tanguticus.</title>
        <authorList>
            <person name="Wang Y.-J."/>
        </authorList>
    </citation>
    <scope>NUCLEOTIDE SEQUENCE</scope>
    <source>
        <strain evidence="6">KB-2021</strain>
        <tissue evidence="6">Leaf</tissue>
    </source>
</reference>
<dbReference type="Gene3D" id="3.40.50.300">
    <property type="entry name" value="P-loop containing nucleotide triphosphate hydrolases"/>
    <property type="match status" value="2"/>
</dbReference>
<evidence type="ECO:0000256" key="1">
    <source>
        <dbReference type="SAM" id="Coils"/>
    </source>
</evidence>
<evidence type="ECO:0000256" key="2">
    <source>
        <dbReference type="SAM" id="MobiDB-lite"/>
    </source>
</evidence>
<evidence type="ECO:0000313" key="7">
    <source>
        <dbReference type="Proteomes" id="UP001291623"/>
    </source>
</evidence>
<accession>A0AAE1QP91</accession>
<gene>
    <name evidence="6" type="ORF">RND71_043341</name>
</gene>
<feature type="domain" description="DNA2/NAM7 helicase helicase" evidence="3">
    <location>
        <begin position="3"/>
        <end position="70"/>
    </location>
</feature>
<name>A0AAE1QP91_9SOLA</name>
<keyword evidence="1" id="KW-0175">Coiled coil</keyword>
<dbReference type="InterPro" id="IPR045055">
    <property type="entry name" value="DNA2/NAM7-like"/>
</dbReference>
<evidence type="ECO:0000259" key="3">
    <source>
        <dbReference type="Pfam" id="PF13086"/>
    </source>
</evidence>
<dbReference type="Proteomes" id="UP001291623">
    <property type="component" value="Unassembled WGS sequence"/>
</dbReference>
<keyword evidence="7" id="KW-1185">Reference proteome</keyword>
<feature type="region of interest" description="Disordered" evidence="2">
    <location>
        <begin position="354"/>
        <end position="392"/>
    </location>
</feature>
<feature type="domain" description="DNA2/NAM7 helicase-like C-terminal" evidence="4">
    <location>
        <begin position="79"/>
        <end position="270"/>
    </location>
</feature>
<evidence type="ECO:0000313" key="6">
    <source>
        <dbReference type="EMBL" id="KAK4337394.1"/>
    </source>
</evidence>
<feature type="region of interest" description="Disordered" evidence="2">
    <location>
        <begin position="1319"/>
        <end position="1344"/>
    </location>
</feature>
<dbReference type="PANTHER" id="PTHR10887">
    <property type="entry name" value="DNA2/NAM7 HELICASE FAMILY"/>
    <property type="match status" value="1"/>
</dbReference>
<feature type="compositionally biased region" description="Acidic residues" evidence="2">
    <location>
        <begin position="358"/>
        <end position="380"/>
    </location>
</feature>
<evidence type="ECO:0000259" key="4">
    <source>
        <dbReference type="Pfam" id="PF13087"/>
    </source>
</evidence>
<dbReference type="GO" id="GO:0071013">
    <property type="term" value="C:catalytic step 2 spliceosome"/>
    <property type="evidence" value="ECO:0007669"/>
    <property type="project" value="TreeGrafter"/>
</dbReference>
<sequence>MTCTHAALKRRQLVELGFQYDNILMEEAAQILEIETFIPLLLQNPEHGHNRLKRWIMIGDHNQLPPIIKNTAFQKYGNMEQSLFKRFIRLGVPAINLDAQGRSRPTLCSLFKWRYKILNDLEHVKNEQVYLKANAGFVYEYQFINVDDLEGVGETEPIPYFYQNEAEAEFVILQFIYMRLIGYPAEKITILTTYNGQKQKIKEVLNDRLGTNEFFGQPSKITTVDKYQGMQNDYIILSLVRTKAVGHLRDIRRLVVAMSRARLGLYIYGKFNLFKNCLELQNVFNILNQRPKELSLFINEDYLVDRNLNDHENGKLKVIKTLKEMTDFVLGFYPEKLEYWKKVNPQYVEKITKKNNEESEEKSNDEEEINDDGNNTDDENINNNVNGDEKMNVEENMNDKENIVDDENMNDENNLDNQTINKENDLCSKISSSMVKKQAYLSVRIGQIKAQSCHLRELDLCAATLLVFTQNPSALQNGDLHKAMMFLEVQPTVSVSMWKRLIDSATELKNYLVLERSLAATAVKLLNEQKQFVRAFSLVKDELAMNEEDTKEIFFKLGTQFEKDGKLKDAEKIYLLCDQADKAISMYKDAKQYDSMIRLVSQYYPDLLIETHRHLAKDLEKDKLYSKAELHYISANEWKSAVQMYKNLNRWEDAYRLARLYGGNTNAVRQIALLWAKYLPSAEEAVKMLNKYGLLSQVIDEALSNELFEFACVLAESVGGNKLNEIYLKWALKFEEEENYEKAEKLYLAANKPREAVLMYVNTEQFEKAVKVAEKEVKDENLVRELLTNEAKNILSKNEKQLNNEDNENTKINILKNVEKLLVRANKIELIINLYTKYKLYNEALRLSEQQASYLLPTIKREMAMIKENEKINQGNLSRNINIDRPNNLISKDEDTTTTTEAETVTTVKPPSKKINWTEIELKWNEVLDDDIVHEKWKKLDENLKSVLDAIGKPTAGVLDGAITMFGNYHQCLNIRAYDDDEELDDFFDSDEPKKPVERKCIFALWTFQWFCEKNTDPNDYFLNSSEGSKINDFDDELNDETFGAPVVDDWEATHEELATLEEENLNTNNINGSKNNIEKKPINDNEDFIDENLIKSTMSRVASHNYNQFQYHNFMQQMYLPQQIPIQLMPQNIPQIIPHQFPMDLQHPPFLRFPPPVVPPNLQFPYLNNNINLNENPGLNESFASMNLKEFPRLNPESQNLNFSERQNVTAERPNNILENGNNENKPTTVKRALTLEELEKSFIVENRAVNQSPKKITVKDLESTFFTELKNKPQTNLLNYKTTDKKLIKNNMKTQKNPKQEFSQNFKEDYQKQPQLVNMQNNRNRNNKSNNQNYKNNHESMIPNPLNPLEMISNTMNNNHNYKYNDNHKNNFESNNYKKNHRKNDGDEYDGLMTRKDINWLKRVQLIQLDFSDPYVQDYYFVNYQTKKIREKLKKRDKINGQDHTAPQLVIPETANKAMSTCSEAGFDTSRYKPPDCSGSLGKIRALNVNYPRKQLDFNNKLEKLTKNSENATIEPCGRTELNKFRKLLLDIEKNLTNVLKIDHEDKKIAALPMEAQSPHLEERKRLCTELFNGILTTPDHQNVNFQIANVRKGCMLIFKSLQVLEDPEMKTVIISDLLKAENFHHVVMQKDKTLYCLDYGQLLIDAIQTIKNCNFSLLLRIAEGLDDASVVAKFQFLERVLEDVDDISHLRKLCNDHIIALSGQA</sequence>
<dbReference type="FunFam" id="3.40.50.300:FF:002863">
    <property type="entry name" value="Pre-mRNA-splicing factor cwf11"/>
    <property type="match status" value="1"/>
</dbReference>
<dbReference type="Pfam" id="PF20146">
    <property type="entry name" value="NRF"/>
    <property type="match status" value="1"/>
</dbReference>
<evidence type="ECO:0000259" key="5">
    <source>
        <dbReference type="Pfam" id="PF20146"/>
    </source>
</evidence>
<dbReference type="Pfam" id="PF13087">
    <property type="entry name" value="AAA_12"/>
    <property type="match status" value="1"/>
</dbReference>
<dbReference type="Pfam" id="PF13086">
    <property type="entry name" value="AAA_11"/>
    <property type="match status" value="1"/>
</dbReference>
<feature type="coiled-coil region" evidence="1">
    <location>
        <begin position="770"/>
        <end position="808"/>
    </location>
</feature>
<dbReference type="Gene3D" id="1.25.40.470">
    <property type="match status" value="1"/>
</dbReference>
<protein>
    <submittedName>
        <fullName evidence="6">Uncharacterized protein</fullName>
    </submittedName>
</protein>
<dbReference type="InterPro" id="IPR006621">
    <property type="entry name" value="Nose-resist-to-fluoxetine_N"/>
</dbReference>
<feature type="domain" description="Nose resistant-to-fluoxetine protein N-terminal" evidence="5">
    <location>
        <begin position="939"/>
        <end position="983"/>
    </location>
</feature>
<dbReference type="InterPro" id="IPR047187">
    <property type="entry name" value="SF1_C_Upf1"/>
</dbReference>
<comment type="caution">
    <text evidence="6">The sequence shown here is derived from an EMBL/GenBank/DDBJ whole genome shotgun (WGS) entry which is preliminary data.</text>
</comment>
<dbReference type="InterPro" id="IPR027417">
    <property type="entry name" value="P-loop_NTPase"/>
</dbReference>
<dbReference type="EMBL" id="JAVYJV010000030">
    <property type="protein sequence ID" value="KAK4337394.1"/>
    <property type="molecule type" value="Genomic_DNA"/>
</dbReference>
<proteinExistence type="predicted"/>
<organism evidence="6 7">
    <name type="scientific">Anisodus tanguticus</name>
    <dbReference type="NCBI Taxonomy" id="243964"/>
    <lineage>
        <taxon>Eukaryota</taxon>
        <taxon>Viridiplantae</taxon>
        <taxon>Streptophyta</taxon>
        <taxon>Embryophyta</taxon>
        <taxon>Tracheophyta</taxon>
        <taxon>Spermatophyta</taxon>
        <taxon>Magnoliopsida</taxon>
        <taxon>eudicotyledons</taxon>
        <taxon>Gunneridae</taxon>
        <taxon>Pentapetalae</taxon>
        <taxon>asterids</taxon>
        <taxon>lamiids</taxon>
        <taxon>Solanales</taxon>
        <taxon>Solanaceae</taxon>
        <taxon>Solanoideae</taxon>
        <taxon>Hyoscyameae</taxon>
        <taxon>Anisodus</taxon>
    </lineage>
</organism>
<dbReference type="PANTHER" id="PTHR10887:SF5">
    <property type="entry name" value="RNA HELICASE AQUARIUS"/>
    <property type="match status" value="1"/>
</dbReference>
<dbReference type="GO" id="GO:0004386">
    <property type="term" value="F:helicase activity"/>
    <property type="evidence" value="ECO:0007669"/>
    <property type="project" value="InterPro"/>
</dbReference>
<dbReference type="GO" id="GO:0003729">
    <property type="term" value="F:mRNA binding"/>
    <property type="evidence" value="ECO:0007669"/>
    <property type="project" value="TreeGrafter"/>
</dbReference>
<dbReference type="InterPro" id="IPR041677">
    <property type="entry name" value="DNA2/NAM7_AAA_11"/>
</dbReference>
<dbReference type="CDD" id="cd18808">
    <property type="entry name" value="SF1_C_Upf1"/>
    <property type="match status" value="1"/>
</dbReference>